<keyword evidence="5 6" id="KW-0234">DNA repair</keyword>
<dbReference type="GO" id="GO:0004519">
    <property type="term" value="F:endonuclease activity"/>
    <property type="evidence" value="ECO:0007669"/>
    <property type="project" value="UniProtKB-KW"/>
</dbReference>
<dbReference type="GO" id="GO:0016787">
    <property type="term" value="F:hydrolase activity"/>
    <property type="evidence" value="ECO:0007669"/>
    <property type="project" value="UniProtKB-KW"/>
</dbReference>
<dbReference type="GO" id="GO:0006298">
    <property type="term" value="P:mismatch repair"/>
    <property type="evidence" value="ECO:0007669"/>
    <property type="project" value="UniProtKB-UniRule"/>
</dbReference>
<dbReference type="EC" id="3.1.-.-" evidence="6"/>
<evidence type="ECO:0000313" key="7">
    <source>
        <dbReference type="EMBL" id="KKS55644.1"/>
    </source>
</evidence>
<comment type="caution">
    <text evidence="7">The sequence shown here is derived from an EMBL/GenBank/DDBJ whole genome shotgun (WGS) entry which is preliminary data.</text>
</comment>
<dbReference type="PIRSF" id="PIRSF018267">
    <property type="entry name" value="VSR_endonuc"/>
    <property type="match status" value="1"/>
</dbReference>
<organism evidence="7 8">
    <name type="scientific">Candidatus Magasanikbacteria bacterium GW2011_GWA2_42_32</name>
    <dbReference type="NCBI Taxonomy" id="1619039"/>
    <lineage>
        <taxon>Bacteria</taxon>
        <taxon>Candidatus Magasanikiibacteriota</taxon>
    </lineage>
</organism>
<dbReference type="EMBL" id="LCDO01000023">
    <property type="protein sequence ID" value="KKS55644.1"/>
    <property type="molecule type" value="Genomic_DNA"/>
</dbReference>
<dbReference type="Gene3D" id="3.40.960.10">
    <property type="entry name" value="VSR Endonuclease"/>
    <property type="match status" value="1"/>
</dbReference>
<dbReference type="Proteomes" id="UP000034837">
    <property type="component" value="Unassembled WGS sequence"/>
</dbReference>
<sequence length="133" mass="15635">MADIFSTEKRRVIMSAIKGKGSALERHVAKILRKNGISFRSHPTRLPGKPDFVLPKSRRVVFVDSCFWHGCRYHGSIPKSNRVFWKQKIARNRDRDREINRQYRRLPWRVVRIWEHSLRAENGTAVEKALSAL</sequence>
<keyword evidence="1 6" id="KW-0540">Nuclease</keyword>
<evidence type="ECO:0000256" key="1">
    <source>
        <dbReference type="ARBA" id="ARBA00022722"/>
    </source>
</evidence>
<dbReference type="SUPFAM" id="SSF52980">
    <property type="entry name" value="Restriction endonuclease-like"/>
    <property type="match status" value="1"/>
</dbReference>
<name>A0A0G1A402_9BACT</name>
<reference evidence="7 8" key="1">
    <citation type="journal article" date="2015" name="Nature">
        <title>rRNA introns, odd ribosomes, and small enigmatic genomes across a large radiation of phyla.</title>
        <authorList>
            <person name="Brown C.T."/>
            <person name="Hug L.A."/>
            <person name="Thomas B.C."/>
            <person name="Sharon I."/>
            <person name="Castelle C.J."/>
            <person name="Singh A."/>
            <person name="Wilkins M.J."/>
            <person name="Williams K.H."/>
            <person name="Banfield J.F."/>
        </authorList>
    </citation>
    <scope>NUCLEOTIDE SEQUENCE [LARGE SCALE GENOMIC DNA]</scope>
</reference>
<keyword evidence="3 6" id="KW-0227">DNA damage</keyword>
<evidence type="ECO:0000256" key="5">
    <source>
        <dbReference type="ARBA" id="ARBA00023204"/>
    </source>
</evidence>
<keyword evidence="4 6" id="KW-0378">Hydrolase</keyword>
<dbReference type="InterPro" id="IPR011335">
    <property type="entry name" value="Restrct_endonuc-II-like"/>
</dbReference>
<dbReference type="Pfam" id="PF03852">
    <property type="entry name" value="Vsr"/>
    <property type="match status" value="1"/>
</dbReference>
<evidence type="ECO:0000256" key="6">
    <source>
        <dbReference type="PIRNR" id="PIRNR018267"/>
    </source>
</evidence>
<keyword evidence="2 6" id="KW-0255">Endonuclease</keyword>
<dbReference type="AlphaFoldDB" id="A0A0G1A402"/>
<proteinExistence type="inferred from homology"/>
<dbReference type="InterPro" id="IPR004603">
    <property type="entry name" value="DNA_mismatch_endonuc_vsr"/>
</dbReference>
<evidence type="ECO:0000256" key="2">
    <source>
        <dbReference type="ARBA" id="ARBA00022759"/>
    </source>
</evidence>
<comment type="similarity">
    <text evidence="6">Belongs to the vsr family.</text>
</comment>
<gene>
    <name evidence="7" type="ORF">UV20_C0023G0004</name>
</gene>
<evidence type="ECO:0000256" key="3">
    <source>
        <dbReference type="ARBA" id="ARBA00022763"/>
    </source>
</evidence>
<dbReference type="NCBIfam" id="TIGR00632">
    <property type="entry name" value="vsr"/>
    <property type="match status" value="1"/>
</dbReference>
<protein>
    <recommendedName>
        <fullName evidence="6">Very short patch repair endonuclease</fullName>
        <ecNumber evidence="6">3.1.-.-</ecNumber>
    </recommendedName>
</protein>
<evidence type="ECO:0000313" key="8">
    <source>
        <dbReference type="Proteomes" id="UP000034837"/>
    </source>
</evidence>
<evidence type="ECO:0000256" key="4">
    <source>
        <dbReference type="ARBA" id="ARBA00022801"/>
    </source>
</evidence>
<dbReference type="CDD" id="cd00221">
    <property type="entry name" value="Vsr"/>
    <property type="match status" value="1"/>
</dbReference>
<comment type="function">
    <text evidence="6">May nick specific sequences that contain T:G mispairs resulting from m5C-deamination.</text>
</comment>
<accession>A0A0G1A402</accession>